<reference evidence="1 2" key="1">
    <citation type="submission" date="2021-06" db="EMBL/GenBank/DDBJ databases">
        <authorList>
            <person name="Palmer J.M."/>
        </authorList>
    </citation>
    <scope>NUCLEOTIDE SEQUENCE [LARGE SCALE GENOMIC DNA]</scope>
    <source>
        <strain evidence="1 2">XC_2019</strain>
        <tissue evidence="1">Muscle</tissue>
    </source>
</reference>
<dbReference type="Proteomes" id="UP001434883">
    <property type="component" value="Unassembled WGS sequence"/>
</dbReference>
<gene>
    <name evidence="1" type="ORF">XENOCAPTIV_029328</name>
</gene>
<protein>
    <submittedName>
        <fullName evidence="1">Uncharacterized protein</fullName>
    </submittedName>
</protein>
<evidence type="ECO:0000313" key="2">
    <source>
        <dbReference type="Proteomes" id="UP001434883"/>
    </source>
</evidence>
<proteinExistence type="predicted"/>
<keyword evidence="2" id="KW-1185">Reference proteome</keyword>
<dbReference type="EMBL" id="JAHRIN010033693">
    <property type="protein sequence ID" value="MEQ2202415.1"/>
    <property type="molecule type" value="Genomic_DNA"/>
</dbReference>
<sequence length="145" mass="15544">MSCKPAGHAEAALCIGFRAVAKTPPGSAQSVQQPRQAFLGLGSHELRSLRQGLLCHSPSLLPFLLLLSLKPTPAGCRDVPAVSGAQLPWGQGPYELVHGQIILHIDWHVLGAAIFVYMRTCACWGRRPHSTAYISALRGKAGLCR</sequence>
<accession>A0ABV0R2S3</accession>
<evidence type="ECO:0000313" key="1">
    <source>
        <dbReference type="EMBL" id="MEQ2202415.1"/>
    </source>
</evidence>
<comment type="caution">
    <text evidence="1">The sequence shown here is derived from an EMBL/GenBank/DDBJ whole genome shotgun (WGS) entry which is preliminary data.</text>
</comment>
<name>A0ABV0R2S3_9TELE</name>
<organism evidence="1 2">
    <name type="scientific">Xenoophorus captivus</name>
    <dbReference type="NCBI Taxonomy" id="1517983"/>
    <lineage>
        <taxon>Eukaryota</taxon>
        <taxon>Metazoa</taxon>
        <taxon>Chordata</taxon>
        <taxon>Craniata</taxon>
        <taxon>Vertebrata</taxon>
        <taxon>Euteleostomi</taxon>
        <taxon>Actinopterygii</taxon>
        <taxon>Neopterygii</taxon>
        <taxon>Teleostei</taxon>
        <taxon>Neoteleostei</taxon>
        <taxon>Acanthomorphata</taxon>
        <taxon>Ovalentaria</taxon>
        <taxon>Atherinomorphae</taxon>
        <taxon>Cyprinodontiformes</taxon>
        <taxon>Goodeidae</taxon>
        <taxon>Xenoophorus</taxon>
    </lineage>
</organism>